<evidence type="ECO:0000256" key="1">
    <source>
        <dbReference type="ARBA" id="ARBA00008898"/>
    </source>
</evidence>
<evidence type="ECO:0000313" key="5">
    <source>
        <dbReference type="Proteomes" id="UP000664167"/>
    </source>
</evidence>
<dbReference type="PANTHER" id="PTHR30466">
    <property type="entry name" value="FLAVIN REDUCTASE"/>
    <property type="match status" value="1"/>
</dbReference>
<dbReference type="GO" id="GO:0042602">
    <property type="term" value="F:riboflavin reductase (NADPH) activity"/>
    <property type="evidence" value="ECO:0007669"/>
    <property type="project" value="TreeGrafter"/>
</dbReference>
<evidence type="ECO:0000259" key="3">
    <source>
        <dbReference type="SMART" id="SM00903"/>
    </source>
</evidence>
<comment type="caution">
    <text evidence="4">The sequence shown here is derived from an EMBL/GenBank/DDBJ whole genome shotgun (WGS) entry which is preliminary data.</text>
</comment>
<dbReference type="SUPFAM" id="SSF50475">
    <property type="entry name" value="FMN-binding split barrel"/>
    <property type="match status" value="1"/>
</dbReference>
<reference evidence="4" key="1">
    <citation type="submission" date="2021-03" db="EMBL/GenBank/DDBJ databases">
        <title>Streptomyces poriferae sp. nov., a novel marine sponge-derived Actinobacteria species with anti-MRSA activity.</title>
        <authorList>
            <person name="Sandoval-Powers M."/>
            <person name="Kralova S."/>
            <person name="Nguyen G.-S."/>
            <person name="Fawwal D."/>
            <person name="Degnes K."/>
            <person name="Klinkenberg G."/>
            <person name="Sletta H."/>
            <person name="Wentzel A."/>
            <person name="Liles M.R."/>
        </authorList>
    </citation>
    <scope>NUCLEOTIDE SEQUENCE</scope>
    <source>
        <strain evidence="4">DSM 41794</strain>
    </source>
</reference>
<evidence type="ECO:0000313" key="4">
    <source>
        <dbReference type="EMBL" id="MBO0516481.1"/>
    </source>
</evidence>
<dbReference type="GO" id="GO:0010181">
    <property type="term" value="F:FMN binding"/>
    <property type="evidence" value="ECO:0007669"/>
    <property type="project" value="InterPro"/>
</dbReference>
<dbReference type="InterPro" id="IPR050268">
    <property type="entry name" value="NADH-dep_flavin_reductase"/>
</dbReference>
<dbReference type="Gene3D" id="2.30.110.10">
    <property type="entry name" value="Electron Transport, Fmn-binding Protein, Chain A"/>
    <property type="match status" value="1"/>
</dbReference>
<dbReference type="Proteomes" id="UP000664167">
    <property type="component" value="Unassembled WGS sequence"/>
</dbReference>
<proteinExistence type="inferred from homology"/>
<feature type="domain" description="Flavin reductase like" evidence="3">
    <location>
        <begin position="22"/>
        <end position="167"/>
    </location>
</feature>
<dbReference type="InterPro" id="IPR002563">
    <property type="entry name" value="Flavin_Rdtase-like_dom"/>
</dbReference>
<accession>A0A939JHQ1</accession>
<protein>
    <submittedName>
        <fullName evidence="4">Flavin reductase family protein</fullName>
    </submittedName>
</protein>
<dbReference type="Pfam" id="PF01613">
    <property type="entry name" value="Flavin_Reduct"/>
    <property type="match status" value="1"/>
</dbReference>
<dbReference type="InterPro" id="IPR012349">
    <property type="entry name" value="Split_barrel_FMN-bd"/>
</dbReference>
<dbReference type="AlphaFoldDB" id="A0A939JHQ1"/>
<keyword evidence="5" id="KW-1185">Reference proteome</keyword>
<organism evidence="4 5">
    <name type="scientific">Streptomyces beijiangensis</name>
    <dbReference type="NCBI Taxonomy" id="163361"/>
    <lineage>
        <taxon>Bacteria</taxon>
        <taxon>Bacillati</taxon>
        <taxon>Actinomycetota</taxon>
        <taxon>Actinomycetes</taxon>
        <taxon>Kitasatosporales</taxon>
        <taxon>Streptomycetaceae</taxon>
        <taxon>Streptomyces</taxon>
    </lineage>
</organism>
<dbReference type="PANTHER" id="PTHR30466:SF11">
    <property type="entry name" value="FLAVIN-DEPENDENT MONOOXYGENASE, REDUCTASE SUBUNIT HSAB"/>
    <property type="match status" value="1"/>
</dbReference>
<evidence type="ECO:0000256" key="2">
    <source>
        <dbReference type="ARBA" id="ARBA00023002"/>
    </source>
</evidence>
<name>A0A939JHQ1_9ACTN</name>
<sequence>MLEDVTRPALEGIGFADFRGIMGSFASGISVVTTLDDDDRPHGLTCSAVCSVSADPPLLLSCVKTPSSTLDTLRKRGRFAVNFLDSQAREVSDLFASRSQDKFTGVQWRPGQAAGMPVLDRTLAHAECEVHDVINAGDHAIVLGRMVGGGADASRFPLGYWRGSYVRLFRMTAAARGPAGCGQPRSSGTGVRAWGSGARAAQLPGACWWSTGGQRGSEGSRSTSGMALRVTPARVVAVSSGTRPLTIVESSPRRVSSGLPACPQMMYR</sequence>
<dbReference type="SMART" id="SM00903">
    <property type="entry name" value="Flavin_Reduct"/>
    <property type="match status" value="1"/>
</dbReference>
<keyword evidence="2" id="KW-0560">Oxidoreductase</keyword>
<gene>
    <name evidence="4" type="ORF">J0695_32630</name>
</gene>
<comment type="similarity">
    <text evidence="1">Belongs to the non-flavoprotein flavin reductase family.</text>
</comment>
<dbReference type="EMBL" id="JAFLRJ010000401">
    <property type="protein sequence ID" value="MBO0516481.1"/>
    <property type="molecule type" value="Genomic_DNA"/>
</dbReference>